<dbReference type="Pfam" id="PF01145">
    <property type="entry name" value="Band_7"/>
    <property type="match status" value="1"/>
</dbReference>
<evidence type="ECO:0000259" key="2">
    <source>
        <dbReference type="Pfam" id="PF01145"/>
    </source>
</evidence>
<dbReference type="InterPro" id="IPR001107">
    <property type="entry name" value="Band_7"/>
</dbReference>
<sequence length="680" mass="75226">MSLLILAVLAVLVGAFAPRLLRNIHQEYRASVEEANKTRRRRGEVEKDLPPAEPSSLLTRAISITAFVLAGFLVFMTSFTYIDTDKVGHLKRIYGTDMPTGRVIATGWQKGPRAEILPPGFQFSFFLKVLNDIEELNTVEVAAGKLRVLTAKDGRALPDGQYMADGWPEKEFEQYLDAQYFMGIDTENGLPRGYKGLQLTVLKPGTYRVNRYLFDVGDPVDETEIDAGFVGVVKSNVGQKYIGDPIVPKSIVASYIEASRLEIGQRRIRLNQMLEEINKREEEEAGKSKLVLSKTAIAPTEQPAKAELDDKAPVAIPTFLSLEGPVSKDKIKAELDGLKAVSEEEARIMALTNLSNPLVPQGDIGVWESVLLPGKYYLNPFAYTVTKIDTRVQTWRYEGGYIRRTFNLTVDKDGSIVQTVSEEKVDIPEGAADGAINHKVEGWDVWLDSRILVQVTPENAPFVVAYVGDLKQVEDRIITPLYRSVSRNILGNRDVKVLQVIYERQKMEALVEGGVKPEALKTGLIARDVRFGDPYVPPELLIPGKRMQLAQQMNETFQQEKIAQTARIQAEKEKAEADQQETLIAAQIKKQADEQLGLGAKARLEAEAQGQRAQVAVLGQDKTLELALFRELLTVLKDHPEMVKQPEVLVEGGGSDFSSAAAILGHSNLSKAVAGAFGKN</sequence>
<keyword evidence="1" id="KW-0472">Membrane</keyword>
<gene>
    <name evidence="3" type="ORF">UV20_C0004G0090</name>
</gene>
<dbReference type="Proteomes" id="UP000034837">
    <property type="component" value="Unassembled WGS sequence"/>
</dbReference>
<protein>
    <recommendedName>
        <fullName evidence="2">Band 7 domain-containing protein</fullName>
    </recommendedName>
</protein>
<evidence type="ECO:0000313" key="4">
    <source>
        <dbReference type="Proteomes" id="UP000034837"/>
    </source>
</evidence>
<dbReference type="AlphaFoldDB" id="A0A0G1A7S2"/>
<dbReference type="PATRIC" id="fig|1619039.3.peg.649"/>
<organism evidence="3 4">
    <name type="scientific">Candidatus Magasanikbacteria bacterium GW2011_GWA2_42_32</name>
    <dbReference type="NCBI Taxonomy" id="1619039"/>
    <lineage>
        <taxon>Bacteria</taxon>
        <taxon>Candidatus Magasanikiibacteriota</taxon>
    </lineage>
</organism>
<keyword evidence="1" id="KW-1133">Transmembrane helix</keyword>
<keyword evidence="1" id="KW-0812">Transmembrane</keyword>
<comment type="caution">
    <text evidence="3">The sequence shown here is derived from an EMBL/GenBank/DDBJ whole genome shotgun (WGS) entry which is preliminary data.</text>
</comment>
<accession>A0A0G1A7S2</accession>
<evidence type="ECO:0000256" key="1">
    <source>
        <dbReference type="SAM" id="Phobius"/>
    </source>
</evidence>
<feature type="domain" description="Band 7" evidence="2">
    <location>
        <begin position="367"/>
        <end position="573"/>
    </location>
</feature>
<evidence type="ECO:0000313" key="3">
    <source>
        <dbReference type="EMBL" id="KKS56994.1"/>
    </source>
</evidence>
<reference evidence="3 4" key="1">
    <citation type="journal article" date="2015" name="Nature">
        <title>rRNA introns, odd ribosomes, and small enigmatic genomes across a large radiation of phyla.</title>
        <authorList>
            <person name="Brown C.T."/>
            <person name="Hug L.A."/>
            <person name="Thomas B.C."/>
            <person name="Sharon I."/>
            <person name="Castelle C.J."/>
            <person name="Singh A."/>
            <person name="Wilkins M.J."/>
            <person name="Williams K.H."/>
            <person name="Banfield J.F."/>
        </authorList>
    </citation>
    <scope>NUCLEOTIDE SEQUENCE [LARGE SCALE GENOMIC DNA]</scope>
</reference>
<proteinExistence type="predicted"/>
<dbReference type="EMBL" id="LCDO01000004">
    <property type="protein sequence ID" value="KKS56994.1"/>
    <property type="molecule type" value="Genomic_DNA"/>
</dbReference>
<name>A0A0G1A7S2_9BACT</name>
<feature type="transmembrane region" description="Helical" evidence="1">
    <location>
        <begin position="57"/>
        <end position="82"/>
    </location>
</feature>